<dbReference type="SFLD" id="SFLDF00027">
    <property type="entry name" value="p-type_atpase"/>
    <property type="match status" value="1"/>
</dbReference>
<feature type="transmembrane region" description="Helical" evidence="6">
    <location>
        <begin position="618"/>
        <end position="638"/>
    </location>
</feature>
<dbReference type="Pfam" id="PF00122">
    <property type="entry name" value="E1-E2_ATPase"/>
    <property type="match status" value="1"/>
</dbReference>
<dbReference type="Proteomes" id="UP001597196">
    <property type="component" value="Unassembled WGS sequence"/>
</dbReference>
<dbReference type="RefSeq" id="WP_203627137.1">
    <property type="nucleotide sequence ID" value="NZ_BOLQ01000011.1"/>
</dbReference>
<feature type="transmembrane region" description="Helical" evidence="6">
    <location>
        <begin position="715"/>
        <end position="732"/>
    </location>
</feature>
<feature type="transmembrane region" description="Helical" evidence="6">
    <location>
        <begin position="216"/>
        <end position="234"/>
    </location>
</feature>
<dbReference type="PRINTS" id="PR00119">
    <property type="entry name" value="CATATPASE"/>
</dbReference>
<feature type="transmembrane region" description="Helical" evidence="6">
    <location>
        <begin position="246"/>
        <end position="271"/>
    </location>
</feature>
<dbReference type="Pfam" id="PF00702">
    <property type="entry name" value="Hydrolase"/>
    <property type="match status" value="1"/>
</dbReference>
<dbReference type="Gene3D" id="2.70.150.10">
    <property type="entry name" value="Calcium-transporting ATPase, cytoplasmic transduction domain A"/>
    <property type="match status" value="1"/>
</dbReference>
<keyword evidence="5 6" id="KW-0472">Membrane</keyword>
<dbReference type="SUPFAM" id="SSF81653">
    <property type="entry name" value="Calcium ATPase, transduction domain A"/>
    <property type="match status" value="1"/>
</dbReference>
<evidence type="ECO:0000256" key="2">
    <source>
        <dbReference type="ARBA" id="ARBA00022692"/>
    </source>
</evidence>
<comment type="subcellular location">
    <subcellularLocation>
        <location evidence="1">Membrane</location>
        <topology evidence="1">Multi-pass membrane protein</topology>
    </subcellularLocation>
</comment>
<evidence type="ECO:0000256" key="1">
    <source>
        <dbReference type="ARBA" id="ARBA00004141"/>
    </source>
</evidence>
<evidence type="ECO:0000313" key="9">
    <source>
        <dbReference type="Proteomes" id="UP001597196"/>
    </source>
</evidence>
<dbReference type="InterPro" id="IPR023299">
    <property type="entry name" value="ATPase_P-typ_cyto_dom_N"/>
</dbReference>
<organism evidence="8 9">
    <name type="scientific">Lacticaseibacillus mingshuiensis</name>
    <dbReference type="NCBI Taxonomy" id="2799574"/>
    <lineage>
        <taxon>Bacteria</taxon>
        <taxon>Bacillati</taxon>
        <taxon>Bacillota</taxon>
        <taxon>Bacilli</taxon>
        <taxon>Lactobacillales</taxon>
        <taxon>Lactobacillaceae</taxon>
        <taxon>Lacticaseibacillus</taxon>
    </lineage>
</organism>
<dbReference type="PRINTS" id="PR00120">
    <property type="entry name" value="HATPASE"/>
</dbReference>
<dbReference type="InterPro" id="IPR008250">
    <property type="entry name" value="ATPase_P-typ_transduc_dom_A_sf"/>
</dbReference>
<dbReference type="PROSITE" id="PS00154">
    <property type="entry name" value="ATPASE_E1_E2"/>
    <property type="match status" value="1"/>
</dbReference>
<dbReference type="SUPFAM" id="SSF81665">
    <property type="entry name" value="Calcium ATPase, transmembrane domain M"/>
    <property type="match status" value="1"/>
</dbReference>
<protein>
    <submittedName>
        <fullName evidence="8">Cation-translocating P-type ATPase</fullName>
    </submittedName>
</protein>
<proteinExistence type="predicted"/>
<dbReference type="InterPro" id="IPR023214">
    <property type="entry name" value="HAD_sf"/>
</dbReference>
<dbReference type="Gene3D" id="3.40.50.1000">
    <property type="entry name" value="HAD superfamily/HAD-like"/>
    <property type="match status" value="1"/>
</dbReference>
<evidence type="ECO:0000313" key="8">
    <source>
        <dbReference type="EMBL" id="MFD1429087.1"/>
    </source>
</evidence>
<feature type="transmembrane region" description="Helical" evidence="6">
    <location>
        <begin position="744"/>
        <end position="764"/>
    </location>
</feature>
<dbReference type="CDD" id="cd02609">
    <property type="entry name" value="P-type_ATPase"/>
    <property type="match status" value="1"/>
</dbReference>
<evidence type="ECO:0000259" key="7">
    <source>
        <dbReference type="Pfam" id="PF00122"/>
    </source>
</evidence>
<evidence type="ECO:0000256" key="5">
    <source>
        <dbReference type="ARBA" id="ARBA00023136"/>
    </source>
</evidence>
<evidence type="ECO:0000256" key="6">
    <source>
        <dbReference type="SAM" id="Phobius"/>
    </source>
</evidence>
<feature type="domain" description="P-type ATPase A" evidence="7">
    <location>
        <begin position="100"/>
        <end position="199"/>
    </location>
</feature>
<reference evidence="9" key="1">
    <citation type="journal article" date="2019" name="Int. J. Syst. Evol. Microbiol.">
        <title>The Global Catalogue of Microorganisms (GCM) 10K type strain sequencing project: providing services to taxonomists for standard genome sequencing and annotation.</title>
        <authorList>
            <consortium name="The Broad Institute Genomics Platform"/>
            <consortium name="The Broad Institute Genome Sequencing Center for Infectious Disease"/>
            <person name="Wu L."/>
            <person name="Ma J."/>
        </authorList>
    </citation>
    <scope>NUCLEOTIDE SEQUENCE [LARGE SCALE GENOMIC DNA]</scope>
    <source>
        <strain evidence="9">CCM 8980</strain>
    </source>
</reference>
<feature type="transmembrane region" description="Helical" evidence="6">
    <location>
        <begin position="592"/>
        <end position="612"/>
    </location>
</feature>
<dbReference type="PANTHER" id="PTHR42861">
    <property type="entry name" value="CALCIUM-TRANSPORTING ATPASE"/>
    <property type="match status" value="1"/>
</dbReference>
<dbReference type="InterPro" id="IPR023298">
    <property type="entry name" value="ATPase_P-typ_TM_dom_sf"/>
</dbReference>
<sequence>MASHQVDPNMGLTQAEVNARIQAGQHNLPMKPLTKSIGQIISGNTFTLFNLVNVVLGALIFTTGSYQNLLFLGVAIINTAIGSLQEINAKRKIDKMSILAESNVRVRREGKEVAVPQENIVQDDIVLLRRGDQIPVDGVVAATEDLEADESPLTGESDPINKRPGDQLLSGSFIVAGQAAMQVTAVGSDTFAAKLAQEAKEENETKSQLLATINRIIRVLTYVLIPLGLILFTVSMVRRGNYNRAIITTAASMIGMIPEGLVLLTNVALAVSSRNLANRHVLVRALPAIEALARVDTICLDKTGTITSGKLKVAKVIGVSATAAQVAEAARRIAYALNDDNETAMAIKATAAAPDTEVTARMPFSSARKWSGASFADGENLVMGAPQFVFPEGLAPSVTTQLNEAMQQGYRVLAVARTPRPLTAPLEDAELLGLLLISDELRPTAAATFNFFAGQGVSLKVISGDDPVTVANVAKAADLAGADQAIDMSTVAEDADFHALAAENNVFGRVTPGQKKKLIAAMQDNGHTVAMTGDGVNDVLALRQANCSIAMASGAEAAKSIADFVLIDSNFDAMTWVLNEGRRVINNIERVASMYLVKTIFSVILTAIFIFLPLDYPIVPINLTPVSAIAVAIPSFFLTLEPNFERVRGQFMQKVMTLALPAALMVVAYALILTFFESWFGWSFGVTSTLVALLIGVIELHVLTLVARPFNRYKTVMVIGLYLALFAIFFFGGKIFSMSNLWDFKLMLVYIPLIVSTVPVYYALQELLGRRVLSRINWR</sequence>
<keyword evidence="3" id="KW-1278">Translocase</keyword>
<keyword evidence="2 6" id="KW-0812">Transmembrane</keyword>
<dbReference type="InterPro" id="IPR036412">
    <property type="entry name" value="HAD-like_sf"/>
</dbReference>
<gene>
    <name evidence="8" type="ORF">ACFQ4P_02335</name>
</gene>
<feature type="transmembrane region" description="Helical" evidence="6">
    <location>
        <begin position="658"/>
        <end position="676"/>
    </location>
</feature>
<dbReference type="Gene3D" id="3.40.1110.10">
    <property type="entry name" value="Calcium-transporting ATPase, cytoplasmic domain N"/>
    <property type="match status" value="1"/>
</dbReference>
<dbReference type="SFLD" id="SFLDG00002">
    <property type="entry name" value="C1.7:_P-type_atpase_like"/>
    <property type="match status" value="1"/>
</dbReference>
<dbReference type="EMBL" id="JBHTOC010000002">
    <property type="protein sequence ID" value="MFD1429087.1"/>
    <property type="molecule type" value="Genomic_DNA"/>
</dbReference>
<feature type="transmembrane region" description="Helical" evidence="6">
    <location>
        <begin position="40"/>
        <end position="63"/>
    </location>
</feature>
<dbReference type="SUPFAM" id="SSF56784">
    <property type="entry name" value="HAD-like"/>
    <property type="match status" value="1"/>
</dbReference>
<dbReference type="InterPro" id="IPR044492">
    <property type="entry name" value="P_typ_ATPase_HD_dom"/>
</dbReference>
<dbReference type="InterPro" id="IPR059000">
    <property type="entry name" value="ATPase_P-type_domA"/>
</dbReference>
<evidence type="ECO:0000256" key="3">
    <source>
        <dbReference type="ARBA" id="ARBA00022967"/>
    </source>
</evidence>
<dbReference type="NCBIfam" id="TIGR01494">
    <property type="entry name" value="ATPase_P-type"/>
    <property type="match status" value="2"/>
</dbReference>
<feature type="transmembrane region" description="Helical" evidence="6">
    <location>
        <begin position="69"/>
        <end position="87"/>
    </location>
</feature>
<comment type="caution">
    <text evidence="8">The sequence shown here is derived from an EMBL/GenBank/DDBJ whole genome shotgun (WGS) entry which is preliminary data.</text>
</comment>
<keyword evidence="4 6" id="KW-1133">Transmembrane helix</keyword>
<dbReference type="InterPro" id="IPR018303">
    <property type="entry name" value="ATPase_P-typ_P_site"/>
</dbReference>
<feature type="transmembrane region" description="Helical" evidence="6">
    <location>
        <begin position="682"/>
        <end position="703"/>
    </location>
</feature>
<keyword evidence="9" id="KW-1185">Reference proteome</keyword>
<accession>A0ABW4CE70</accession>
<evidence type="ECO:0000256" key="4">
    <source>
        <dbReference type="ARBA" id="ARBA00022989"/>
    </source>
</evidence>
<dbReference type="SFLD" id="SFLDS00003">
    <property type="entry name" value="Haloacid_Dehalogenase"/>
    <property type="match status" value="1"/>
</dbReference>
<name>A0ABW4CE70_9LACO</name>
<dbReference type="InterPro" id="IPR001757">
    <property type="entry name" value="P_typ_ATPase"/>
</dbReference>
<dbReference type="Gene3D" id="1.20.1110.10">
    <property type="entry name" value="Calcium-transporting ATPase, transmembrane domain"/>
    <property type="match status" value="1"/>
</dbReference>